<evidence type="ECO:0000256" key="2">
    <source>
        <dbReference type="ARBA" id="ARBA00022763"/>
    </source>
</evidence>
<evidence type="ECO:0000259" key="10">
    <source>
        <dbReference type="PROSITE" id="PS51194"/>
    </source>
</evidence>
<keyword evidence="3" id="KW-0378">Hydrolase</keyword>
<evidence type="ECO:0000256" key="6">
    <source>
        <dbReference type="ARBA" id="ARBA00023125"/>
    </source>
</evidence>
<sequence>MTSFDEPLARALDPKTAKLLESVLGLRTVGDLLRHYPRRYAERGELTDLDDLQVDEHVTVVGEVTRVMRRPMRNKGGTWLEVEIADARRSKIYLSFFGKTSHLAETRLRPGRRGMFAGKVGAFGHGEKRKWQLSHPEFEMIDESEAGAEEFAAALVPIYPAGKDVTPWAIRRAMGVVLDTLGEPDDPLPAELRARRGLPGLAEALQAIHRPRDHADVARARKRLRFDEAFLLQAVLLQRRMAASSWPATPRPARGDGLLADFDARLPFELTEGQRTVGEEIAADLALAHPMHRLLQGEVGAGKTVVALRAMLQVVDAGGQAVLLAPTEVLAQQHHRSITAMLGDLATGGMFGGTSVALLTGSLGAAARRSAMLDAASGTAGIVVGTHAVLQERVQFADLGLVVVDEQHRFGVEQRDALREKAGGGRPHVLVMTATPIPRTVAMTVFGDLTVSTLSQLPAGRAPITTHVVPAAEKPHFLDRTWTRVREEVELGRQAYVVCPRIGDLEGDEGDLVKADDERRPPLAVLDVAETLSQGPLRGLRTAVLHGKLPPEEKDAVMKAFARGEVDVLVATTVIEVGVDVPNSSVMVIMDADRFGVSQLHQLRGRVGRGGLPGLCLLVTDSLGGTPARARLDAVAATLDGFELSRVDLEQRREGDVLGVAQSGRRSSLKMLRLLRDEEVIHAARLDAEAMLEADRDLSAHPVLRMEIDRLLADERAEYLEKA</sequence>
<dbReference type="GO" id="GO:0004386">
    <property type="term" value="F:helicase activity"/>
    <property type="evidence" value="ECO:0007669"/>
    <property type="project" value="UniProtKB-KW"/>
</dbReference>
<dbReference type="SUPFAM" id="SSF50249">
    <property type="entry name" value="Nucleic acid-binding proteins"/>
    <property type="match status" value="1"/>
</dbReference>
<dbReference type="PROSITE" id="PS51194">
    <property type="entry name" value="HELICASE_CTER"/>
    <property type="match status" value="1"/>
</dbReference>
<keyword evidence="12" id="KW-1185">Reference proteome</keyword>
<dbReference type="CDD" id="cd17992">
    <property type="entry name" value="DEXHc_RecG"/>
    <property type="match status" value="1"/>
</dbReference>
<keyword evidence="1" id="KW-0547">Nucleotide-binding</keyword>
<feature type="domain" description="Helicase ATP-binding" evidence="9">
    <location>
        <begin position="284"/>
        <end position="454"/>
    </location>
</feature>
<evidence type="ECO:0000256" key="1">
    <source>
        <dbReference type="ARBA" id="ARBA00022741"/>
    </source>
</evidence>
<keyword evidence="4 11" id="KW-0347">Helicase</keyword>
<comment type="caution">
    <text evidence="11">The sequence shown here is derived from an EMBL/GenBank/DDBJ whole genome shotgun (WGS) entry which is preliminary data.</text>
</comment>
<dbReference type="Pfam" id="PF00270">
    <property type="entry name" value="DEAD"/>
    <property type="match status" value="1"/>
</dbReference>
<organism evidence="11 12">
    <name type="scientific">Streptosporangium fragile</name>
    <dbReference type="NCBI Taxonomy" id="46186"/>
    <lineage>
        <taxon>Bacteria</taxon>
        <taxon>Bacillati</taxon>
        <taxon>Actinomycetota</taxon>
        <taxon>Actinomycetes</taxon>
        <taxon>Streptosporangiales</taxon>
        <taxon>Streptosporangiaceae</taxon>
        <taxon>Streptosporangium</taxon>
    </lineage>
</organism>
<proteinExistence type="predicted"/>
<dbReference type="SMART" id="SM00487">
    <property type="entry name" value="DEXDc"/>
    <property type="match status" value="1"/>
</dbReference>
<evidence type="ECO:0000256" key="5">
    <source>
        <dbReference type="ARBA" id="ARBA00022840"/>
    </source>
</evidence>
<keyword evidence="2" id="KW-0227">DNA damage</keyword>
<dbReference type="Pfam" id="PF17191">
    <property type="entry name" value="RecG_wedge"/>
    <property type="match status" value="1"/>
</dbReference>
<dbReference type="PANTHER" id="PTHR47964:SF1">
    <property type="entry name" value="ATP-DEPENDENT DNA HELICASE HOMOLOG RECG, CHLOROPLASTIC"/>
    <property type="match status" value="1"/>
</dbReference>
<dbReference type="Gene3D" id="3.40.50.300">
    <property type="entry name" value="P-loop containing nucleotide triphosphate hydrolases"/>
    <property type="match status" value="2"/>
</dbReference>
<dbReference type="CDD" id="cd04488">
    <property type="entry name" value="RecG_wedge_OBF"/>
    <property type="match status" value="1"/>
</dbReference>
<dbReference type="PANTHER" id="PTHR47964">
    <property type="entry name" value="ATP-DEPENDENT DNA HELICASE HOMOLOG RECG, CHLOROPLASTIC"/>
    <property type="match status" value="1"/>
</dbReference>
<dbReference type="InterPro" id="IPR027417">
    <property type="entry name" value="P-loop_NTPase"/>
</dbReference>
<dbReference type="InterPro" id="IPR045562">
    <property type="entry name" value="RecG_dom3_C"/>
</dbReference>
<dbReference type="Proteomes" id="UP001500831">
    <property type="component" value="Unassembled WGS sequence"/>
</dbReference>
<evidence type="ECO:0000256" key="3">
    <source>
        <dbReference type="ARBA" id="ARBA00022801"/>
    </source>
</evidence>
<dbReference type="InterPro" id="IPR033454">
    <property type="entry name" value="RecG_wedge"/>
</dbReference>
<dbReference type="PROSITE" id="PS51192">
    <property type="entry name" value="HELICASE_ATP_BIND_1"/>
    <property type="match status" value="1"/>
</dbReference>
<feature type="domain" description="Helicase C-terminal" evidence="10">
    <location>
        <begin position="477"/>
        <end position="650"/>
    </location>
</feature>
<dbReference type="SUPFAM" id="SSF52540">
    <property type="entry name" value="P-loop containing nucleoside triphosphate hydrolases"/>
    <property type="match status" value="2"/>
</dbReference>
<evidence type="ECO:0000313" key="12">
    <source>
        <dbReference type="Proteomes" id="UP001500831"/>
    </source>
</evidence>
<dbReference type="InterPro" id="IPR012340">
    <property type="entry name" value="NA-bd_OB-fold"/>
</dbReference>
<dbReference type="InterPro" id="IPR001650">
    <property type="entry name" value="Helicase_C-like"/>
</dbReference>
<name>A0ABN3VQK8_9ACTN</name>
<evidence type="ECO:0000313" key="11">
    <source>
        <dbReference type="EMBL" id="GAA2849526.1"/>
    </source>
</evidence>
<dbReference type="InterPro" id="IPR047112">
    <property type="entry name" value="RecG/Mfd"/>
</dbReference>
<reference evidence="11 12" key="1">
    <citation type="journal article" date="2019" name="Int. J. Syst. Evol. Microbiol.">
        <title>The Global Catalogue of Microorganisms (GCM) 10K type strain sequencing project: providing services to taxonomists for standard genome sequencing and annotation.</title>
        <authorList>
            <consortium name="The Broad Institute Genomics Platform"/>
            <consortium name="The Broad Institute Genome Sequencing Center for Infectious Disease"/>
            <person name="Wu L."/>
            <person name="Ma J."/>
        </authorList>
    </citation>
    <scope>NUCLEOTIDE SEQUENCE [LARGE SCALE GENOMIC DNA]</scope>
    <source>
        <strain evidence="11 12">JCM 6242</strain>
    </source>
</reference>
<dbReference type="EMBL" id="BAAAVI010000003">
    <property type="protein sequence ID" value="GAA2849526.1"/>
    <property type="molecule type" value="Genomic_DNA"/>
</dbReference>
<gene>
    <name evidence="11" type="primary">recG</name>
    <name evidence="11" type="ORF">GCM10010517_06890</name>
</gene>
<keyword evidence="6" id="KW-0238">DNA-binding</keyword>
<evidence type="ECO:0000256" key="4">
    <source>
        <dbReference type="ARBA" id="ARBA00022806"/>
    </source>
</evidence>
<protein>
    <recommendedName>
        <fullName evidence="8">Probable DNA 3'-5' helicase RecG</fullName>
    </recommendedName>
</protein>
<dbReference type="Pfam" id="PF19833">
    <property type="entry name" value="RecG_dom3_C"/>
    <property type="match status" value="1"/>
</dbReference>
<keyword evidence="7" id="KW-0234">DNA repair</keyword>
<evidence type="ECO:0000256" key="8">
    <source>
        <dbReference type="ARBA" id="ARBA00049819"/>
    </source>
</evidence>
<evidence type="ECO:0000256" key="7">
    <source>
        <dbReference type="ARBA" id="ARBA00023204"/>
    </source>
</evidence>
<dbReference type="SMART" id="SM00490">
    <property type="entry name" value="HELICc"/>
    <property type="match status" value="1"/>
</dbReference>
<evidence type="ECO:0000259" key="9">
    <source>
        <dbReference type="PROSITE" id="PS51192"/>
    </source>
</evidence>
<accession>A0ABN3VQK8</accession>
<dbReference type="InterPro" id="IPR014001">
    <property type="entry name" value="Helicase_ATP-bd"/>
</dbReference>
<keyword evidence="5" id="KW-0067">ATP-binding</keyword>
<dbReference type="NCBIfam" id="NF008167">
    <property type="entry name" value="PRK10917.2-1"/>
    <property type="match status" value="1"/>
</dbReference>
<dbReference type="InterPro" id="IPR011545">
    <property type="entry name" value="DEAD/DEAH_box_helicase_dom"/>
</dbReference>
<dbReference type="Pfam" id="PF00271">
    <property type="entry name" value="Helicase_C"/>
    <property type="match status" value="1"/>
</dbReference>
<dbReference type="Gene3D" id="2.40.50.140">
    <property type="entry name" value="Nucleic acid-binding proteins"/>
    <property type="match status" value="1"/>
</dbReference>
<dbReference type="RefSeq" id="WP_344967713.1">
    <property type="nucleotide sequence ID" value="NZ_BAAAVI010000003.1"/>
</dbReference>